<evidence type="ECO:0000256" key="2">
    <source>
        <dbReference type="ARBA" id="ARBA00022490"/>
    </source>
</evidence>
<keyword evidence="4 10" id="KW-0378">Hydrolase</keyword>
<organism evidence="12 13">
    <name type="scientific">Candidatus Muproteobacteria bacterium RBG_16_65_34</name>
    <dbReference type="NCBI Taxonomy" id="1817760"/>
    <lineage>
        <taxon>Bacteria</taxon>
        <taxon>Pseudomonadati</taxon>
        <taxon>Pseudomonadota</taxon>
        <taxon>Candidatus Muproteobacteria</taxon>
    </lineage>
</organism>
<dbReference type="HAMAP" id="MF_00920">
    <property type="entry name" value="FtsY"/>
    <property type="match status" value="1"/>
</dbReference>
<dbReference type="Gene3D" id="1.20.120.140">
    <property type="entry name" value="Signal recognition particle SRP54, nucleotide-binding domain"/>
    <property type="match status" value="1"/>
</dbReference>
<dbReference type="PANTHER" id="PTHR43134:SF1">
    <property type="entry name" value="SIGNAL RECOGNITION PARTICLE RECEPTOR SUBUNIT ALPHA"/>
    <property type="match status" value="1"/>
</dbReference>
<dbReference type="GO" id="GO:0005737">
    <property type="term" value="C:cytoplasm"/>
    <property type="evidence" value="ECO:0007669"/>
    <property type="project" value="UniProtKB-SubCell"/>
</dbReference>
<dbReference type="SUPFAM" id="SSF47364">
    <property type="entry name" value="Domain of the SRP/SRP receptor G-proteins"/>
    <property type="match status" value="1"/>
</dbReference>
<keyword evidence="6 10" id="KW-0472">Membrane</keyword>
<keyword evidence="7 10" id="KW-0675">Receptor</keyword>
<evidence type="ECO:0000256" key="6">
    <source>
        <dbReference type="ARBA" id="ARBA00023136"/>
    </source>
</evidence>
<comment type="subunit">
    <text evidence="10">Part of the signal recognition particle protein translocation system, which is composed of SRP and FtsY. SRP is a ribonucleoprotein composed of Ffh and a 4.5S RNA molecule.</text>
</comment>
<feature type="binding site" evidence="10">
    <location>
        <begin position="271"/>
        <end position="274"/>
    </location>
    <ligand>
        <name>GTP</name>
        <dbReference type="ChEBI" id="CHEBI:37565"/>
    </ligand>
</feature>
<dbReference type="Proteomes" id="UP000178885">
    <property type="component" value="Unassembled WGS sequence"/>
</dbReference>
<evidence type="ECO:0000256" key="10">
    <source>
        <dbReference type="HAMAP-Rule" id="MF_00920"/>
    </source>
</evidence>
<dbReference type="InterPro" id="IPR042101">
    <property type="entry name" value="SRP54_N_sf"/>
</dbReference>
<dbReference type="PROSITE" id="PS00300">
    <property type="entry name" value="SRP54"/>
    <property type="match status" value="1"/>
</dbReference>
<dbReference type="GO" id="GO:0005886">
    <property type="term" value="C:plasma membrane"/>
    <property type="evidence" value="ECO:0007669"/>
    <property type="project" value="UniProtKB-SubCell"/>
</dbReference>
<comment type="caution">
    <text evidence="12">The sequence shown here is derived from an EMBL/GenBank/DDBJ whole genome shotgun (WGS) entry which is preliminary data.</text>
</comment>
<reference evidence="12 13" key="1">
    <citation type="journal article" date="2016" name="Nat. Commun.">
        <title>Thousands of microbial genomes shed light on interconnected biogeochemical processes in an aquifer system.</title>
        <authorList>
            <person name="Anantharaman K."/>
            <person name="Brown C.T."/>
            <person name="Hug L.A."/>
            <person name="Sharon I."/>
            <person name="Castelle C.J."/>
            <person name="Probst A.J."/>
            <person name="Thomas B.C."/>
            <person name="Singh A."/>
            <person name="Wilkins M.J."/>
            <person name="Karaoz U."/>
            <person name="Brodie E.L."/>
            <person name="Williams K.H."/>
            <person name="Hubbard S.S."/>
            <person name="Banfield J.F."/>
        </authorList>
    </citation>
    <scope>NUCLEOTIDE SEQUENCE [LARGE SCALE GENOMIC DNA]</scope>
</reference>
<dbReference type="FunFam" id="3.40.50.300:FF:000053">
    <property type="entry name" value="Signal recognition particle receptor FtsY"/>
    <property type="match status" value="1"/>
</dbReference>
<dbReference type="Pfam" id="PF02881">
    <property type="entry name" value="SRP54_N"/>
    <property type="match status" value="1"/>
</dbReference>
<dbReference type="Pfam" id="PF00448">
    <property type="entry name" value="SRP54"/>
    <property type="match status" value="1"/>
</dbReference>
<dbReference type="GO" id="GO:0005047">
    <property type="term" value="F:signal recognition particle binding"/>
    <property type="evidence" value="ECO:0007669"/>
    <property type="project" value="TreeGrafter"/>
</dbReference>
<comment type="catalytic activity">
    <reaction evidence="8 10">
        <text>GTP + H2O = GDP + phosphate + H(+)</text>
        <dbReference type="Rhea" id="RHEA:19669"/>
        <dbReference type="ChEBI" id="CHEBI:15377"/>
        <dbReference type="ChEBI" id="CHEBI:15378"/>
        <dbReference type="ChEBI" id="CHEBI:37565"/>
        <dbReference type="ChEBI" id="CHEBI:43474"/>
        <dbReference type="ChEBI" id="CHEBI:58189"/>
        <dbReference type="EC" id="3.6.5.4"/>
    </reaction>
</comment>
<dbReference type="InterPro" id="IPR027417">
    <property type="entry name" value="P-loop_NTPase"/>
</dbReference>
<dbReference type="InterPro" id="IPR003593">
    <property type="entry name" value="AAA+_ATPase"/>
</dbReference>
<dbReference type="SUPFAM" id="SSF52540">
    <property type="entry name" value="P-loop containing nucleoside triphosphate hydrolases"/>
    <property type="match status" value="1"/>
</dbReference>
<comment type="function">
    <text evidence="9 10">Involved in targeting and insertion of nascent membrane proteins into the cytoplasmic membrane. Acts as a receptor for the complex formed by the signal recognition particle (SRP) and the ribosome-nascent chain (RNC). Interaction with SRP-RNC leads to the transfer of the RNC complex to the Sec translocase for insertion into the membrane, the hydrolysis of GTP by both Ffh and FtsY, and the dissociation of the SRP-FtsY complex into the individual components.</text>
</comment>
<dbReference type="EMBL" id="MFSU01000003">
    <property type="protein sequence ID" value="OGI49194.1"/>
    <property type="molecule type" value="Genomic_DNA"/>
</dbReference>
<gene>
    <name evidence="10" type="primary">ftsY</name>
    <name evidence="12" type="ORF">A2151_06690</name>
</gene>
<evidence type="ECO:0000256" key="1">
    <source>
        <dbReference type="ARBA" id="ARBA00022475"/>
    </source>
</evidence>
<evidence type="ECO:0000313" key="13">
    <source>
        <dbReference type="Proteomes" id="UP000178885"/>
    </source>
</evidence>
<protein>
    <recommendedName>
        <fullName evidence="10">Signal recognition particle receptor FtsY</fullName>
        <shortName evidence="10">SRP receptor</shortName>
        <ecNumber evidence="10">3.6.5.4</ecNumber>
    </recommendedName>
</protein>
<accession>A0A1F6TVM5</accession>
<dbReference type="InterPro" id="IPR000897">
    <property type="entry name" value="SRP54_GTPase_dom"/>
</dbReference>
<keyword evidence="3 10" id="KW-0547">Nucleotide-binding</keyword>
<feature type="domain" description="SRP54-type proteins GTP-binding" evidence="11">
    <location>
        <begin position="292"/>
        <end position="305"/>
    </location>
</feature>
<dbReference type="STRING" id="1817760.A2151_06690"/>
<evidence type="ECO:0000256" key="4">
    <source>
        <dbReference type="ARBA" id="ARBA00022801"/>
    </source>
</evidence>
<name>A0A1F6TVM5_9PROT</name>
<dbReference type="Gene3D" id="3.40.50.300">
    <property type="entry name" value="P-loop containing nucleotide triphosphate hydrolases"/>
    <property type="match status" value="1"/>
</dbReference>
<comment type="subcellular location">
    <subcellularLocation>
        <location evidence="10">Cell membrane</location>
        <topology evidence="10">Peripheral membrane protein</topology>
        <orientation evidence="10">Cytoplasmic side</orientation>
    </subcellularLocation>
    <subcellularLocation>
        <location evidence="10">Cytoplasm</location>
    </subcellularLocation>
</comment>
<evidence type="ECO:0000256" key="8">
    <source>
        <dbReference type="ARBA" id="ARBA00048027"/>
    </source>
</evidence>
<dbReference type="SMART" id="SM00962">
    <property type="entry name" value="SRP54"/>
    <property type="match status" value="1"/>
</dbReference>
<evidence type="ECO:0000313" key="12">
    <source>
        <dbReference type="EMBL" id="OGI49194.1"/>
    </source>
</evidence>
<dbReference type="NCBIfam" id="TIGR00064">
    <property type="entry name" value="ftsY"/>
    <property type="match status" value="1"/>
</dbReference>
<feature type="binding site" evidence="10">
    <location>
        <begin position="207"/>
        <end position="211"/>
    </location>
    <ligand>
        <name>GTP</name>
        <dbReference type="ChEBI" id="CHEBI:37565"/>
    </ligand>
</feature>
<dbReference type="SMART" id="SM00382">
    <property type="entry name" value="AAA"/>
    <property type="match status" value="1"/>
</dbReference>
<keyword evidence="1 10" id="KW-1003">Cell membrane</keyword>
<evidence type="ECO:0000256" key="5">
    <source>
        <dbReference type="ARBA" id="ARBA00023134"/>
    </source>
</evidence>
<dbReference type="EC" id="3.6.5.4" evidence="10"/>
<dbReference type="InterPro" id="IPR013822">
    <property type="entry name" value="Signal_recog_particl_SRP54_hlx"/>
</dbReference>
<keyword evidence="2 10" id="KW-0963">Cytoplasm</keyword>
<evidence type="ECO:0000256" key="9">
    <source>
        <dbReference type="ARBA" id="ARBA00053570"/>
    </source>
</evidence>
<dbReference type="AlphaFoldDB" id="A0A1F6TVM5"/>
<dbReference type="PANTHER" id="PTHR43134">
    <property type="entry name" value="SIGNAL RECOGNITION PARTICLE RECEPTOR SUBUNIT ALPHA"/>
    <property type="match status" value="1"/>
</dbReference>
<dbReference type="InterPro" id="IPR036225">
    <property type="entry name" value="SRP/SRP_N"/>
</dbReference>
<dbReference type="GO" id="GO:0003924">
    <property type="term" value="F:GTPase activity"/>
    <property type="evidence" value="ECO:0007669"/>
    <property type="project" value="UniProtKB-UniRule"/>
</dbReference>
<evidence type="ECO:0000259" key="11">
    <source>
        <dbReference type="PROSITE" id="PS00300"/>
    </source>
</evidence>
<dbReference type="FunFam" id="1.20.120.140:FF:000002">
    <property type="entry name" value="Signal recognition particle receptor FtsY"/>
    <property type="match status" value="1"/>
</dbReference>
<keyword evidence="5 10" id="KW-0342">GTP-binding</keyword>
<proteinExistence type="inferred from homology"/>
<dbReference type="SMART" id="SM00963">
    <property type="entry name" value="SRP54_N"/>
    <property type="match status" value="1"/>
</dbReference>
<feature type="binding site" evidence="10">
    <location>
        <begin position="125"/>
        <end position="132"/>
    </location>
    <ligand>
        <name>GTP</name>
        <dbReference type="ChEBI" id="CHEBI:37565"/>
    </ligand>
</feature>
<dbReference type="GO" id="GO:0005525">
    <property type="term" value="F:GTP binding"/>
    <property type="evidence" value="ECO:0007669"/>
    <property type="project" value="UniProtKB-UniRule"/>
</dbReference>
<comment type="similarity">
    <text evidence="10">Belongs to the GTP-binding SRP family. FtsY subfamily.</text>
</comment>
<evidence type="ECO:0000256" key="7">
    <source>
        <dbReference type="ARBA" id="ARBA00023170"/>
    </source>
</evidence>
<sequence>MTNAPETDARAAAPESAGLFGRLRARLARTQRALGGALGELVLGKRPLDASLIEDLEAALLSADVGVETTRLLIDDLTTRLSRRELTDARAVVETLRQDLLGIVQPCSRPLAIAGARPFVVMAVGVNGVGKTTTVAKLAQRLKRAGHSVLFAAADTFRAAAVEQLRAWGARLDIPVIAQQSGADAAAVAHDALNAAIARGTDVLIVDTAGRQHTHAGLMDELKKIKRVLGKLDAGAPHEVLLVLDAGTGQNALSQLEHFGAAVGVTGLALTKLDGTAKGGILIAIARKTGLPIRFIGVGEDMDDLQGFDAEEYVDALLPERQ</sequence>
<dbReference type="GO" id="GO:0006614">
    <property type="term" value="P:SRP-dependent cotranslational protein targeting to membrane"/>
    <property type="evidence" value="ECO:0007669"/>
    <property type="project" value="InterPro"/>
</dbReference>
<evidence type="ECO:0000256" key="3">
    <source>
        <dbReference type="ARBA" id="ARBA00022741"/>
    </source>
</evidence>
<dbReference type="InterPro" id="IPR004390">
    <property type="entry name" value="SR_rcpt_FtsY"/>
</dbReference>